<dbReference type="RefSeq" id="WP_110785859.1">
    <property type="nucleotide sequence ID" value="NZ_QKQS01000013.1"/>
</dbReference>
<evidence type="ECO:0000313" key="4">
    <source>
        <dbReference type="EMBL" id="PZA12347.1"/>
    </source>
</evidence>
<sequence>MIRADSSFRAIALAKAQARTALRNVWLTLLSNVVIALSLAALLYRESGETPILWWLGGAIALALFRAWWVARLARTGAVDAAPYRVLHHLTVLAFASGVLWCVVPAAVGVFGAQQGIDYITFIMVGTATGAIIQSASYARVALAFAMPVMAATLVRIMLSGNGSDYIIALDGLFLTGMLFRAAIGGEREFTASQMAALEATDLANSLASANSEVLNTNRALEQIARADPLTGLANRSHFREAAAAACQSGQGVAFVLFDVDNFKIINDTRGHDVGDRVIAAVAELLRASCGPHDLPVRLGGDEFIVVLQGDDVAARALSLARRLSGALTRPLRVAGQPLAISCSIGIAVHPGGPVDVEDVFARADAALYRAKDDGRACIRLFDARMQEEFLLQRCIDTDLPGALARGELHLEFQPQVVLATGQVAGFEALLRWRHPIAGLIPPPDIIHAAIRLQLSARLLSFIGNAACEFLRALDASGAPPVNVAVNVSPRELTLHSPARILMDLTQRHGVDPRRIEIEITEEALFDPKQCARELQRIEHHGFGLAIDDFGVGHSSISNLMSVALDTIKIDRSFVHGVSVNPQNQQLIAAITAVARPLGHRIIAEGVETQGEAETLRMLGCSYGQGWLYGRPMRAADAVAWLAGLDEERRSARQLA</sequence>
<dbReference type="InterPro" id="IPR035919">
    <property type="entry name" value="EAL_sf"/>
</dbReference>
<dbReference type="InterPro" id="IPR000160">
    <property type="entry name" value="GGDEF_dom"/>
</dbReference>
<dbReference type="NCBIfam" id="TIGR00254">
    <property type="entry name" value="GGDEF"/>
    <property type="match status" value="1"/>
</dbReference>
<feature type="domain" description="EAL" evidence="2">
    <location>
        <begin position="393"/>
        <end position="646"/>
    </location>
</feature>
<dbReference type="CDD" id="cd01949">
    <property type="entry name" value="GGDEF"/>
    <property type="match status" value="1"/>
</dbReference>
<keyword evidence="1" id="KW-0472">Membrane</keyword>
<dbReference type="PANTHER" id="PTHR33121:SF70">
    <property type="entry name" value="SIGNALING PROTEIN YKOW"/>
    <property type="match status" value="1"/>
</dbReference>
<dbReference type="EMBL" id="QKQS01000013">
    <property type="protein sequence ID" value="PZA12347.1"/>
    <property type="molecule type" value="Genomic_DNA"/>
</dbReference>
<evidence type="ECO:0000259" key="2">
    <source>
        <dbReference type="PROSITE" id="PS50883"/>
    </source>
</evidence>
<dbReference type="Gene3D" id="3.20.20.450">
    <property type="entry name" value="EAL domain"/>
    <property type="match status" value="1"/>
</dbReference>
<organism evidence="4 5">
    <name type="scientific">Rhodopseudomonas palustris</name>
    <dbReference type="NCBI Taxonomy" id="1076"/>
    <lineage>
        <taxon>Bacteria</taxon>
        <taxon>Pseudomonadati</taxon>
        <taxon>Pseudomonadota</taxon>
        <taxon>Alphaproteobacteria</taxon>
        <taxon>Hyphomicrobiales</taxon>
        <taxon>Nitrobacteraceae</taxon>
        <taxon>Rhodopseudomonas</taxon>
    </lineage>
</organism>
<feature type="transmembrane region" description="Helical" evidence="1">
    <location>
        <begin position="21"/>
        <end position="40"/>
    </location>
</feature>
<dbReference type="PANTHER" id="PTHR33121">
    <property type="entry name" value="CYCLIC DI-GMP PHOSPHODIESTERASE PDEF"/>
    <property type="match status" value="1"/>
</dbReference>
<dbReference type="SUPFAM" id="SSF141868">
    <property type="entry name" value="EAL domain-like"/>
    <property type="match status" value="1"/>
</dbReference>
<accession>A0A323UJD0</accession>
<dbReference type="GO" id="GO:0071111">
    <property type="term" value="F:cyclic-guanylate-specific phosphodiesterase activity"/>
    <property type="evidence" value="ECO:0007669"/>
    <property type="project" value="InterPro"/>
</dbReference>
<feature type="transmembrane region" description="Helical" evidence="1">
    <location>
        <begin position="117"/>
        <end position="134"/>
    </location>
</feature>
<dbReference type="SUPFAM" id="SSF55073">
    <property type="entry name" value="Nucleotide cyclase"/>
    <property type="match status" value="1"/>
</dbReference>
<dbReference type="PROSITE" id="PS50887">
    <property type="entry name" value="GGDEF"/>
    <property type="match status" value="1"/>
</dbReference>
<dbReference type="SMART" id="SM00267">
    <property type="entry name" value="GGDEF"/>
    <property type="match status" value="1"/>
</dbReference>
<evidence type="ECO:0000259" key="3">
    <source>
        <dbReference type="PROSITE" id="PS50887"/>
    </source>
</evidence>
<dbReference type="PROSITE" id="PS50883">
    <property type="entry name" value="EAL"/>
    <property type="match status" value="1"/>
</dbReference>
<gene>
    <name evidence="4" type="ORF">DNX69_10180</name>
</gene>
<dbReference type="OrthoDB" id="8107802at2"/>
<dbReference type="CDD" id="cd01948">
    <property type="entry name" value="EAL"/>
    <property type="match status" value="1"/>
</dbReference>
<proteinExistence type="predicted"/>
<dbReference type="InterPro" id="IPR043128">
    <property type="entry name" value="Rev_trsase/Diguanyl_cyclase"/>
</dbReference>
<comment type="caution">
    <text evidence="4">The sequence shown here is derived from an EMBL/GenBank/DDBJ whole genome shotgun (WGS) entry which is preliminary data.</text>
</comment>
<dbReference type="SMART" id="SM00052">
    <property type="entry name" value="EAL"/>
    <property type="match status" value="1"/>
</dbReference>
<dbReference type="InterPro" id="IPR029787">
    <property type="entry name" value="Nucleotide_cyclase"/>
</dbReference>
<dbReference type="Proteomes" id="UP000248134">
    <property type="component" value="Unassembled WGS sequence"/>
</dbReference>
<feature type="transmembrane region" description="Helical" evidence="1">
    <location>
        <begin position="166"/>
        <end position="184"/>
    </location>
</feature>
<evidence type="ECO:0000313" key="5">
    <source>
        <dbReference type="Proteomes" id="UP000248134"/>
    </source>
</evidence>
<dbReference type="InterPro" id="IPR001633">
    <property type="entry name" value="EAL_dom"/>
</dbReference>
<reference evidence="4 5" key="1">
    <citation type="submission" date="2018-06" db="EMBL/GenBank/DDBJ databases">
        <title>Draft Whole-Genome Sequence of the purple photosynthetic bacterium Rhodospeudomonas palustris XCP.</title>
        <authorList>
            <person name="Rayyan A."/>
            <person name="Meyer T.E."/>
            <person name="Kyndt J.A."/>
        </authorList>
    </citation>
    <scope>NUCLEOTIDE SEQUENCE [LARGE SCALE GENOMIC DNA]</scope>
    <source>
        <strain evidence="4 5">XCP</strain>
    </source>
</reference>
<feature type="domain" description="GGDEF" evidence="3">
    <location>
        <begin position="251"/>
        <end position="384"/>
    </location>
</feature>
<dbReference type="Pfam" id="PF00990">
    <property type="entry name" value="GGDEF"/>
    <property type="match status" value="1"/>
</dbReference>
<feature type="transmembrane region" description="Helical" evidence="1">
    <location>
        <begin position="90"/>
        <end position="111"/>
    </location>
</feature>
<feature type="transmembrane region" description="Helical" evidence="1">
    <location>
        <begin position="52"/>
        <end position="69"/>
    </location>
</feature>
<protein>
    <submittedName>
        <fullName evidence="4">GGDEF-domain containing protein</fullName>
    </submittedName>
</protein>
<evidence type="ECO:0000256" key="1">
    <source>
        <dbReference type="SAM" id="Phobius"/>
    </source>
</evidence>
<dbReference type="AlphaFoldDB" id="A0A323UJD0"/>
<dbReference type="Pfam" id="PF00563">
    <property type="entry name" value="EAL"/>
    <property type="match status" value="1"/>
</dbReference>
<dbReference type="InterPro" id="IPR050706">
    <property type="entry name" value="Cyclic-di-GMP_PDE-like"/>
</dbReference>
<keyword evidence="1" id="KW-1133">Transmembrane helix</keyword>
<dbReference type="Gene3D" id="3.30.70.270">
    <property type="match status" value="1"/>
</dbReference>
<name>A0A323UJD0_RHOPL</name>
<keyword evidence="1" id="KW-0812">Transmembrane</keyword>